<dbReference type="SUPFAM" id="SSF54928">
    <property type="entry name" value="RNA-binding domain, RBD"/>
    <property type="match status" value="2"/>
</dbReference>
<dbReference type="GO" id="GO:0000398">
    <property type="term" value="P:mRNA splicing, via spliceosome"/>
    <property type="evidence" value="ECO:0007669"/>
    <property type="project" value="TreeGrafter"/>
</dbReference>
<dbReference type="Pfam" id="PF00076">
    <property type="entry name" value="RRM_1"/>
    <property type="match status" value="2"/>
</dbReference>
<feature type="domain" description="RRM" evidence="4">
    <location>
        <begin position="7"/>
        <end position="91"/>
    </location>
</feature>
<dbReference type="GO" id="GO:0003729">
    <property type="term" value="F:mRNA binding"/>
    <property type="evidence" value="ECO:0007669"/>
    <property type="project" value="TreeGrafter"/>
</dbReference>
<dbReference type="GO" id="GO:0071011">
    <property type="term" value="C:precatalytic spliceosome"/>
    <property type="evidence" value="ECO:0007669"/>
    <property type="project" value="TreeGrafter"/>
</dbReference>
<dbReference type="AlphaFoldDB" id="A0A2B4T2F9"/>
<dbReference type="EMBL" id="LSMT01000001">
    <property type="protein sequence ID" value="PFX34847.1"/>
    <property type="molecule type" value="Genomic_DNA"/>
</dbReference>
<name>A0A2B4T2F9_STYPI</name>
<sequence>MASPNNCNIFVGGLHHGVTTEALHASFEAFCLQEEDEKQMKAHVVMDVSRNLSKGYGFVTLPCRRSAELAMICMQEFEIYGHCMQLGWGQGKRNGVLSNTEDSLGTKTGLKQCEKESLIRTLTRTKGNIVFDKVFTEREDLLPKTPYKRDCSRWDQETPRKSQKFERFDYAEGDPIQQGNKKHSYRMRFSEIRNPLSLHSKQFDSESVSLQGDQVNYEDGLIQNESNLTQTETRIAALRRQSEISHGICTGVIASGDEAISNNCSVEISLDVNNETPLTLPGIRQNPTYRKSLLENHKEIDDTGKDIRREYEVTCEKTRFNTDGHKKSVIQWLTHNQKVALLKSACSKLRSCGVRGHLGVFGVHYETDNSRVYVVCAKHVTEGQLLNEFKAFGTAEVKLVADVNGFSKGCAFIQYTDSACAERAIKQMHGKVVGGMPMKVMVAEPKLPKGSQRKSLLV</sequence>
<dbReference type="GO" id="GO:0017069">
    <property type="term" value="F:snRNA binding"/>
    <property type="evidence" value="ECO:0007669"/>
    <property type="project" value="TreeGrafter"/>
</dbReference>
<dbReference type="Proteomes" id="UP000225706">
    <property type="component" value="Unassembled WGS sequence"/>
</dbReference>
<dbReference type="STRING" id="50429.A0A2B4T2F9"/>
<dbReference type="InterPro" id="IPR035979">
    <property type="entry name" value="RBD_domain_sf"/>
</dbReference>
<proteinExistence type="predicted"/>
<dbReference type="OrthoDB" id="5964158at2759"/>
<comment type="subcellular location">
    <subcellularLocation>
        <location evidence="1">Nucleus</location>
    </subcellularLocation>
</comment>
<keyword evidence="3" id="KW-0694">RNA-binding</keyword>
<comment type="caution">
    <text evidence="5">The sequence shown here is derived from an EMBL/GenBank/DDBJ whole genome shotgun (WGS) entry which is preliminary data.</text>
</comment>
<reference evidence="6" key="1">
    <citation type="journal article" date="2017" name="bioRxiv">
        <title>Comparative analysis of the genomes of Stylophora pistillata and Acropora digitifera provides evidence for extensive differences between species of corals.</title>
        <authorList>
            <person name="Voolstra C.R."/>
            <person name="Li Y."/>
            <person name="Liew Y.J."/>
            <person name="Baumgarten S."/>
            <person name="Zoccola D."/>
            <person name="Flot J.-F."/>
            <person name="Tambutte S."/>
            <person name="Allemand D."/>
            <person name="Aranda M."/>
        </authorList>
    </citation>
    <scope>NUCLEOTIDE SEQUENCE [LARGE SCALE GENOMIC DNA]</scope>
</reference>
<evidence type="ECO:0000256" key="3">
    <source>
        <dbReference type="PROSITE-ProRule" id="PRU00176"/>
    </source>
</evidence>
<dbReference type="SMART" id="SM00360">
    <property type="entry name" value="RRM"/>
    <property type="match status" value="2"/>
</dbReference>
<evidence type="ECO:0000256" key="2">
    <source>
        <dbReference type="ARBA" id="ARBA00023242"/>
    </source>
</evidence>
<protein>
    <submittedName>
        <fullName evidence="5">RNA-binding protein 45</fullName>
    </submittedName>
</protein>
<gene>
    <name evidence="5" type="primary">Rbm45</name>
    <name evidence="5" type="ORF">AWC38_SpisGene224</name>
</gene>
<evidence type="ECO:0000313" key="6">
    <source>
        <dbReference type="Proteomes" id="UP000225706"/>
    </source>
</evidence>
<dbReference type="InterPro" id="IPR051183">
    <property type="entry name" value="U1_U11-U12_snRNP_70-35kDa"/>
</dbReference>
<evidence type="ECO:0000259" key="4">
    <source>
        <dbReference type="PROSITE" id="PS50102"/>
    </source>
</evidence>
<dbReference type="PROSITE" id="PS50102">
    <property type="entry name" value="RRM"/>
    <property type="match status" value="2"/>
</dbReference>
<dbReference type="PANTHER" id="PTHR13952">
    <property type="entry name" value="U1 SMALL NUCLEAR RIBONUCLEOPROTEIN 70 KD"/>
    <property type="match status" value="1"/>
</dbReference>
<dbReference type="Gene3D" id="3.30.70.330">
    <property type="match status" value="2"/>
</dbReference>
<organism evidence="5 6">
    <name type="scientific">Stylophora pistillata</name>
    <name type="common">Smooth cauliflower coral</name>
    <dbReference type="NCBI Taxonomy" id="50429"/>
    <lineage>
        <taxon>Eukaryota</taxon>
        <taxon>Metazoa</taxon>
        <taxon>Cnidaria</taxon>
        <taxon>Anthozoa</taxon>
        <taxon>Hexacorallia</taxon>
        <taxon>Scleractinia</taxon>
        <taxon>Astrocoeniina</taxon>
        <taxon>Pocilloporidae</taxon>
        <taxon>Stylophora</taxon>
    </lineage>
</organism>
<evidence type="ECO:0000313" key="5">
    <source>
        <dbReference type="EMBL" id="PFX34847.1"/>
    </source>
</evidence>
<keyword evidence="6" id="KW-1185">Reference proteome</keyword>
<feature type="domain" description="RRM" evidence="4">
    <location>
        <begin position="370"/>
        <end position="445"/>
    </location>
</feature>
<dbReference type="InterPro" id="IPR012677">
    <property type="entry name" value="Nucleotide-bd_a/b_plait_sf"/>
</dbReference>
<evidence type="ECO:0000256" key="1">
    <source>
        <dbReference type="ARBA" id="ARBA00004123"/>
    </source>
</evidence>
<keyword evidence="2" id="KW-0539">Nucleus</keyword>
<accession>A0A2B4T2F9</accession>
<dbReference type="InterPro" id="IPR000504">
    <property type="entry name" value="RRM_dom"/>
</dbReference>